<dbReference type="OMA" id="VMYGWRR"/>
<evidence type="ECO:0000259" key="3">
    <source>
        <dbReference type="Pfam" id="PF11250"/>
    </source>
</evidence>
<dbReference type="AlphaFoldDB" id="I1GZM2"/>
<dbReference type="HOGENOM" id="CLU_106473_0_0_1"/>
<dbReference type="Pfam" id="PF11250">
    <property type="entry name" value="FAF"/>
    <property type="match status" value="1"/>
</dbReference>
<gene>
    <name evidence="4" type="ORF">BRADI_1g45390v3</name>
</gene>
<feature type="region of interest" description="Disordered" evidence="2">
    <location>
        <begin position="145"/>
        <end position="182"/>
    </location>
</feature>
<feature type="compositionally biased region" description="Acidic residues" evidence="2">
    <location>
        <begin position="58"/>
        <end position="74"/>
    </location>
</feature>
<proteinExistence type="inferred from homology"/>
<feature type="region of interest" description="Disordered" evidence="2">
    <location>
        <begin position="55"/>
        <end position="78"/>
    </location>
</feature>
<dbReference type="EnsemblPlants" id="KQK18907">
    <property type="protein sequence ID" value="KQK18907"/>
    <property type="gene ID" value="BRADI_1g45390v3"/>
</dbReference>
<reference evidence="5" key="3">
    <citation type="submission" date="2018-08" db="UniProtKB">
        <authorList>
            <consortium name="EnsemblPlants"/>
        </authorList>
    </citation>
    <scope>IDENTIFICATION</scope>
    <source>
        <strain evidence="5">cv. Bd21</strain>
    </source>
</reference>
<reference evidence="4 5" key="1">
    <citation type="journal article" date="2010" name="Nature">
        <title>Genome sequencing and analysis of the model grass Brachypodium distachyon.</title>
        <authorList>
            <consortium name="International Brachypodium Initiative"/>
        </authorList>
    </citation>
    <scope>NUCLEOTIDE SEQUENCE [LARGE SCALE GENOMIC DNA]</scope>
    <source>
        <strain evidence="4 5">Bd21</strain>
    </source>
</reference>
<protein>
    <recommendedName>
        <fullName evidence="3">FAF domain-containing protein</fullName>
    </recommendedName>
</protein>
<dbReference type="EMBL" id="CM000880">
    <property type="protein sequence ID" value="KQK18907.1"/>
    <property type="molecule type" value="Genomic_DNA"/>
</dbReference>
<dbReference type="InterPro" id="IPR046431">
    <property type="entry name" value="FAF_dom"/>
</dbReference>
<dbReference type="InterPro" id="IPR021410">
    <property type="entry name" value="FAF"/>
</dbReference>
<name>I1GZM2_BRADI</name>
<dbReference type="PANTHER" id="PTHR33155:SF39">
    <property type="entry name" value="OS06G0224000 PROTEIN"/>
    <property type="match status" value="1"/>
</dbReference>
<dbReference type="PANTHER" id="PTHR33155">
    <property type="entry name" value="FANTASTIC FOUR-LIKE PROTEIN (DUF3049)"/>
    <property type="match status" value="1"/>
</dbReference>
<evidence type="ECO:0000313" key="5">
    <source>
        <dbReference type="EnsemblPlants" id="KQK18907"/>
    </source>
</evidence>
<dbReference type="FunCoup" id="I1GZM2">
    <property type="interactions" value="1"/>
</dbReference>
<feature type="compositionally biased region" description="Acidic residues" evidence="2">
    <location>
        <begin position="164"/>
        <end position="181"/>
    </location>
</feature>
<keyword evidence="6" id="KW-1185">Reference proteome</keyword>
<feature type="domain" description="FAF" evidence="3">
    <location>
        <begin position="96"/>
        <end position="144"/>
    </location>
</feature>
<evidence type="ECO:0000313" key="4">
    <source>
        <dbReference type="EMBL" id="KQK18907.1"/>
    </source>
</evidence>
<dbReference type="InParanoid" id="I1GZM2"/>
<sequence length="248" mass="26582">MLLSLFTADRDRRLGLQTLIAAADNDDVARGSGGNVATRTISASRLAVSSCLGLGGEPDPEPLMEEEEDEEGVESDGGKEGGCWVLYGWRRRLRRLPPAIPSLRRALTRTRTADGRVVVSREPAPRRACRVVATRLEGRLVLDLVEPSPVPPPPHQRPSFAPQEADDDAPAADDEEEEEVSADYTATGMISARRDVSMPAAVRAATIMASPVGSASSSPVPAVGCFEAVIRVSPLRKTMPVTLPRMVH</sequence>
<evidence type="ECO:0000256" key="1">
    <source>
        <dbReference type="ARBA" id="ARBA00008690"/>
    </source>
</evidence>
<dbReference type="eggNOG" id="ENOG502R3IR">
    <property type="taxonomic scope" value="Eukaryota"/>
</dbReference>
<organism evidence="4">
    <name type="scientific">Brachypodium distachyon</name>
    <name type="common">Purple false brome</name>
    <name type="synonym">Trachynia distachya</name>
    <dbReference type="NCBI Taxonomy" id="15368"/>
    <lineage>
        <taxon>Eukaryota</taxon>
        <taxon>Viridiplantae</taxon>
        <taxon>Streptophyta</taxon>
        <taxon>Embryophyta</taxon>
        <taxon>Tracheophyta</taxon>
        <taxon>Spermatophyta</taxon>
        <taxon>Magnoliopsida</taxon>
        <taxon>Liliopsida</taxon>
        <taxon>Poales</taxon>
        <taxon>Poaceae</taxon>
        <taxon>BOP clade</taxon>
        <taxon>Pooideae</taxon>
        <taxon>Stipodae</taxon>
        <taxon>Brachypodieae</taxon>
        <taxon>Brachypodium</taxon>
    </lineage>
</organism>
<comment type="similarity">
    <text evidence="1">Belongs to the fantastic four family.</text>
</comment>
<accession>I1GZM2</accession>
<reference evidence="4" key="2">
    <citation type="submission" date="2017-06" db="EMBL/GenBank/DDBJ databases">
        <title>WGS assembly of Brachypodium distachyon.</title>
        <authorList>
            <consortium name="The International Brachypodium Initiative"/>
            <person name="Lucas S."/>
            <person name="Harmon-Smith M."/>
            <person name="Lail K."/>
            <person name="Tice H."/>
            <person name="Grimwood J."/>
            <person name="Bruce D."/>
            <person name="Barry K."/>
            <person name="Shu S."/>
            <person name="Lindquist E."/>
            <person name="Wang M."/>
            <person name="Pitluck S."/>
            <person name="Vogel J.P."/>
            <person name="Garvin D.F."/>
            <person name="Mockler T.C."/>
            <person name="Schmutz J."/>
            <person name="Rokhsar D."/>
            <person name="Bevan M.W."/>
        </authorList>
    </citation>
    <scope>NUCLEOTIDE SEQUENCE</scope>
    <source>
        <strain evidence="4">Bd21</strain>
    </source>
</reference>
<evidence type="ECO:0000256" key="2">
    <source>
        <dbReference type="SAM" id="MobiDB-lite"/>
    </source>
</evidence>
<evidence type="ECO:0000313" key="6">
    <source>
        <dbReference type="Proteomes" id="UP000008810"/>
    </source>
</evidence>
<dbReference type="Gramene" id="KQK18907">
    <property type="protein sequence ID" value="KQK18907"/>
    <property type="gene ID" value="BRADI_1g45390v3"/>
</dbReference>
<dbReference type="Proteomes" id="UP000008810">
    <property type="component" value="Chromosome 1"/>
</dbReference>